<protein>
    <recommendedName>
        <fullName evidence="1">AB hydrolase-1 domain-containing protein</fullName>
    </recommendedName>
</protein>
<evidence type="ECO:0000313" key="2">
    <source>
        <dbReference type="EMBL" id="WYJ99575.1"/>
    </source>
</evidence>
<dbReference type="InterPro" id="IPR029058">
    <property type="entry name" value="AB_hydrolase_fold"/>
</dbReference>
<dbReference type="PRINTS" id="PR00111">
    <property type="entry name" value="ABHYDROLASE"/>
</dbReference>
<dbReference type="AlphaFoldDB" id="A0AAQ3Y704"/>
<proteinExistence type="predicted"/>
<evidence type="ECO:0000313" key="3">
    <source>
        <dbReference type="Proteomes" id="UP000194948"/>
    </source>
</evidence>
<dbReference type="EMBL" id="CP147244">
    <property type="protein sequence ID" value="WYJ99575.1"/>
    <property type="molecule type" value="Genomic_DNA"/>
</dbReference>
<evidence type="ECO:0000259" key="1">
    <source>
        <dbReference type="Pfam" id="PF00561"/>
    </source>
</evidence>
<dbReference type="InterPro" id="IPR000073">
    <property type="entry name" value="AB_hydrolase_1"/>
</dbReference>
<dbReference type="Gene3D" id="3.40.50.1820">
    <property type="entry name" value="alpha/beta hydrolase"/>
    <property type="match status" value="1"/>
</dbReference>
<dbReference type="PANTHER" id="PTHR43798:SF6">
    <property type="entry name" value="HYDROLASE, PUTATIVE (AFU_ORTHOLOGUE AFUA_4G13070)-RELATED"/>
    <property type="match status" value="1"/>
</dbReference>
<keyword evidence="3" id="KW-1185">Reference proteome</keyword>
<reference evidence="2 3" key="2">
    <citation type="submission" date="2024-03" db="EMBL/GenBank/DDBJ databases">
        <title>The Genome Sequence of Enterococcus sp. DIV0205d.</title>
        <authorList>
            <consortium name="The Broad Institute Genomics Platform"/>
            <consortium name="The Broad Institute Microbial Omics Core"/>
            <consortium name="The Broad Institute Genomic Center for Infectious Diseases"/>
            <person name="Earl A."/>
            <person name="Manson A."/>
            <person name="Gilmore M."/>
            <person name="Schwartman J."/>
            <person name="Shea T."/>
            <person name="Abouelleil A."/>
            <person name="Cao P."/>
            <person name="Chapman S."/>
            <person name="Cusick C."/>
            <person name="Young S."/>
            <person name="Neafsey D."/>
            <person name="Nusbaum C."/>
            <person name="Birren B."/>
        </authorList>
    </citation>
    <scope>NUCLEOTIDE SEQUENCE [LARGE SCALE GENOMIC DNA]</scope>
    <source>
        <strain evidence="2 3">7F3_DIV0205</strain>
    </source>
</reference>
<dbReference type="RefSeq" id="WP_086313070.1">
    <property type="nucleotide sequence ID" value="NZ_CP147244.1"/>
</dbReference>
<accession>A0AAQ3Y704</accession>
<reference evidence="3" key="1">
    <citation type="submission" date="2017-05" db="EMBL/GenBank/DDBJ databases">
        <title>The Genome Sequence of EEnterococcus faecalis 9F2_4866.</title>
        <authorList>
            <consortium name="The Broad Institute Genomics Platform"/>
            <consortium name="The Broad Institute Genomic Center for Infectious Diseases"/>
            <person name="Earl A."/>
            <person name="Manson A."/>
            <person name="Schwartman J."/>
            <person name="Gilmore M."/>
            <person name="Abouelleil A."/>
            <person name="Cao P."/>
            <person name="Chapman S."/>
            <person name="Cusick C."/>
            <person name="Shea T."/>
            <person name="Young S."/>
            <person name="Neafsey D."/>
            <person name="Nusbaum C."/>
            <person name="Birren B."/>
        </authorList>
    </citation>
    <scope>NUCLEOTIDE SEQUENCE [LARGE SCALE GENOMIC DNA]</scope>
    <source>
        <strain evidence="3">7F3_DIV0205</strain>
    </source>
</reference>
<dbReference type="Proteomes" id="UP000194948">
    <property type="component" value="Chromosome"/>
</dbReference>
<organism evidence="2 3">
    <name type="scientific">Candidatus Enterococcus palustris</name>
    <dbReference type="NCBI Taxonomy" id="1834189"/>
    <lineage>
        <taxon>Bacteria</taxon>
        <taxon>Bacillati</taxon>
        <taxon>Bacillota</taxon>
        <taxon>Bacilli</taxon>
        <taxon>Lactobacillales</taxon>
        <taxon>Enterococcaceae</taxon>
        <taxon>Enterococcus</taxon>
    </lineage>
</organism>
<feature type="domain" description="AB hydrolase-1" evidence="1">
    <location>
        <begin position="20"/>
        <end position="251"/>
    </location>
</feature>
<gene>
    <name evidence="2" type="ORF">A5821_000652</name>
</gene>
<dbReference type="PANTHER" id="PTHR43798">
    <property type="entry name" value="MONOACYLGLYCEROL LIPASE"/>
    <property type="match status" value="1"/>
</dbReference>
<sequence length="266" mass="30215">MYYSNEIAKIYYTVVGQGDPLLIIHGFSIDHRSVKGIVEESLQNKAYKRIYIDLPGMGRSAAPRKMINANELLTVLIEFINDIIGKESFSLLGYSYGRYLALGIIKAIPDRVEKLILLAPVVKALFGKRRLPKRLEGEAAYFEVEDKTLFEEYKNNAVNITKKGYENYVSEIHSGLSVGDREFQKSFQKNGYSFGFEESLFGEVINCAALIILGEQDEVVGYKDMIENQKDFSKGVFILLENAGHNLQLDEREKVTNEINTFLELQ</sequence>
<name>A0AAQ3Y704_9ENTE</name>
<dbReference type="InterPro" id="IPR050266">
    <property type="entry name" value="AB_hydrolase_sf"/>
</dbReference>
<dbReference type="SUPFAM" id="SSF53474">
    <property type="entry name" value="alpha/beta-Hydrolases"/>
    <property type="match status" value="1"/>
</dbReference>
<dbReference type="Pfam" id="PF00561">
    <property type="entry name" value="Abhydrolase_1"/>
    <property type="match status" value="1"/>
</dbReference>